<name>A0A5E8HE87_9LEPT</name>
<dbReference type="EMBL" id="AOGX02000015">
    <property type="protein sequence ID" value="EOQ89123.1"/>
    <property type="molecule type" value="Genomic_DNA"/>
</dbReference>
<proteinExistence type="predicted"/>
<evidence type="ECO:0000313" key="1">
    <source>
        <dbReference type="EMBL" id="EOQ89123.1"/>
    </source>
</evidence>
<organism evidence="1 2">
    <name type="scientific">Leptospira yanagawae serovar Saopaulo str. Sao Paulo = ATCC 700523</name>
    <dbReference type="NCBI Taxonomy" id="1249483"/>
    <lineage>
        <taxon>Bacteria</taxon>
        <taxon>Pseudomonadati</taxon>
        <taxon>Spirochaetota</taxon>
        <taxon>Spirochaetia</taxon>
        <taxon>Leptospirales</taxon>
        <taxon>Leptospiraceae</taxon>
        <taxon>Leptospira</taxon>
    </lineage>
</organism>
<dbReference type="Proteomes" id="UP000013996">
    <property type="component" value="Unassembled WGS sequence"/>
</dbReference>
<sequence length="47" mass="5641">MPICLMATEPKERLLVKMGEKAVEPSILRIDRFEKRERRKMKSLREP</sequence>
<reference evidence="1 2" key="1">
    <citation type="submission" date="2013-04" db="EMBL/GenBank/DDBJ databases">
        <authorList>
            <person name="Harkins D.M."/>
            <person name="Durkin A.S."/>
            <person name="Brinkac L.M."/>
            <person name="Haft D.H."/>
            <person name="Selengut J.D."/>
            <person name="Sanka R."/>
            <person name="DePew J."/>
            <person name="Purushe J."/>
            <person name="Hartskeerl R.A."/>
            <person name="Ahmed A."/>
            <person name="van der Linden H."/>
            <person name="Goris M.G.A."/>
            <person name="Vinetz J.M."/>
            <person name="Sutton G.G."/>
            <person name="Nierman W.C."/>
            <person name="Fouts D.E."/>
        </authorList>
    </citation>
    <scope>NUCLEOTIDE SEQUENCE [LARGE SCALE GENOMIC DNA]</scope>
    <source>
        <strain evidence="1 2">Sao Paulo</strain>
    </source>
</reference>
<comment type="caution">
    <text evidence="1">The sequence shown here is derived from an EMBL/GenBank/DDBJ whole genome shotgun (WGS) entry which is preliminary data.</text>
</comment>
<dbReference type="AlphaFoldDB" id="A0A5E8HE87"/>
<protein>
    <submittedName>
        <fullName evidence="1">Uncharacterized protein</fullName>
    </submittedName>
</protein>
<gene>
    <name evidence="1" type="ORF">LEP1GSC202_1984</name>
</gene>
<accession>A0A5E8HE87</accession>
<evidence type="ECO:0000313" key="2">
    <source>
        <dbReference type="Proteomes" id="UP000013996"/>
    </source>
</evidence>